<comment type="caution">
    <text evidence="1">The sequence shown here is derived from an EMBL/GenBank/DDBJ whole genome shotgun (WGS) entry which is preliminary data.</text>
</comment>
<name>A0A645EQ31_9ZZZZ</name>
<dbReference type="EMBL" id="VSSQ01050059">
    <property type="protein sequence ID" value="MPN04125.1"/>
    <property type="molecule type" value="Genomic_DNA"/>
</dbReference>
<dbReference type="AlphaFoldDB" id="A0A645EQ31"/>
<accession>A0A645EQ31</accession>
<gene>
    <name evidence="1" type="ORF">SDC9_151361</name>
</gene>
<proteinExistence type="predicted"/>
<evidence type="ECO:0000313" key="1">
    <source>
        <dbReference type="EMBL" id="MPN04125.1"/>
    </source>
</evidence>
<organism evidence="1">
    <name type="scientific">bioreactor metagenome</name>
    <dbReference type="NCBI Taxonomy" id="1076179"/>
    <lineage>
        <taxon>unclassified sequences</taxon>
        <taxon>metagenomes</taxon>
        <taxon>ecological metagenomes</taxon>
    </lineage>
</organism>
<sequence length="72" mass="8868">MQYSGQWVNSWFWRTKQQKEIDYLEEKDGLLSAYEFKWNQTAKYRQPKLFKETYPDAGFKIIHKDNPEDFLL</sequence>
<reference evidence="1" key="1">
    <citation type="submission" date="2019-08" db="EMBL/GenBank/DDBJ databases">
        <authorList>
            <person name="Kucharzyk K."/>
            <person name="Murdoch R.W."/>
            <person name="Higgins S."/>
            <person name="Loffler F."/>
        </authorList>
    </citation>
    <scope>NUCLEOTIDE SEQUENCE</scope>
</reference>
<protein>
    <recommendedName>
        <fullName evidence="2">DUF4143 domain-containing protein</fullName>
    </recommendedName>
</protein>
<evidence type="ECO:0008006" key="2">
    <source>
        <dbReference type="Google" id="ProtNLM"/>
    </source>
</evidence>